<keyword evidence="3" id="KW-0687">Ribonucleoprotein</keyword>
<evidence type="ECO:0000256" key="2">
    <source>
        <dbReference type="ARBA" id="ARBA00022980"/>
    </source>
</evidence>
<comment type="similarity">
    <text evidence="1">Belongs to the universal ribosomal protein uS8 family.</text>
</comment>
<dbReference type="SUPFAM" id="SSF56047">
    <property type="entry name" value="Ribosomal protein S8"/>
    <property type="match status" value="1"/>
</dbReference>
<protein>
    <submittedName>
        <fullName evidence="4">Uncharacterized protein</fullName>
    </submittedName>
</protein>
<dbReference type="AlphaFoldDB" id="A0A177V1U7"/>
<dbReference type="Pfam" id="PF00410">
    <property type="entry name" value="Ribosomal_S8"/>
    <property type="match status" value="1"/>
</dbReference>
<dbReference type="GO" id="GO:0005840">
    <property type="term" value="C:ribosome"/>
    <property type="evidence" value="ECO:0007669"/>
    <property type="project" value="UniProtKB-KW"/>
</dbReference>
<dbReference type="GO" id="GO:0003735">
    <property type="term" value="F:structural constituent of ribosome"/>
    <property type="evidence" value="ECO:0007669"/>
    <property type="project" value="InterPro"/>
</dbReference>
<dbReference type="EMBL" id="LWDD02000219">
    <property type="protein sequence ID" value="KAE8262610.1"/>
    <property type="molecule type" value="Genomic_DNA"/>
</dbReference>
<sequence length="153" mass="16825">MPLYGDFCVRLQNAARARIRSVPLPHTADNLSMSSILLQHGFIHNITRGTAAGPSPQAWRTAPLSAKRLWVDLKYGADDRPVLDQMQLVSKPSRKLSLTNEELLRFATGTRAKFIPPLGLGEIGIVKCGAHGWWEVRDAIKQGLGGEIVCRVS</sequence>
<dbReference type="Gene3D" id="3.30.1370.30">
    <property type="match status" value="1"/>
</dbReference>
<comment type="caution">
    <text evidence="4">The sequence shown here is derived from an EMBL/GenBank/DDBJ whole genome shotgun (WGS) entry which is preliminary data.</text>
</comment>
<evidence type="ECO:0000256" key="3">
    <source>
        <dbReference type="ARBA" id="ARBA00023274"/>
    </source>
</evidence>
<name>A0A177V1U7_9BASI</name>
<evidence type="ECO:0000313" key="5">
    <source>
        <dbReference type="Proteomes" id="UP000077671"/>
    </source>
</evidence>
<dbReference type="Proteomes" id="UP000077671">
    <property type="component" value="Unassembled WGS sequence"/>
</dbReference>
<gene>
    <name evidence="4" type="ORF">A4X03_0g2321</name>
</gene>
<dbReference type="InterPro" id="IPR000630">
    <property type="entry name" value="Ribosomal_uS8"/>
</dbReference>
<evidence type="ECO:0000313" key="4">
    <source>
        <dbReference type="EMBL" id="KAE8262610.1"/>
    </source>
</evidence>
<organism evidence="4 5">
    <name type="scientific">Tilletia caries</name>
    <name type="common">wheat bunt fungus</name>
    <dbReference type="NCBI Taxonomy" id="13290"/>
    <lineage>
        <taxon>Eukaryota</taxon>
        <taxon>Fungi</taxon>
        <taxon>Dikarya</taxon>
        <taxon>Basidiomycota</taxon>
        <taxon>Ustilaginomycotina</taxon>
        <taxon>Exobasidiomycetes</taxon>
        <taxon>Tilletiales</taxon>
        <taxon>Tilletiaceae</taxon>
        <taxon>Tilletia</taxon>
    </lineage>
</organism>
<dbReference type="GO" id="GO:0006412">
    <property type="term" value="P:translation"/>
    <property type="evidence" value="ECO:0007669"/>
    <property type="project" value="InterPro"/>
</dbReference>
<dbReference type="InterPro" id="IPR035987">
    <property type="entry name" value="Ribosomal_uS8_sf"/>
</dbReference>
<reference evidence="4" key="1">
    <citation type="submission" date="2016-04" db="EMBL/GenBank/DDBJ databases">
        <authorList>
            <person name="Nguyen H.D."/>
            <person name="Kesanakurti P."/>
            <person name="Cullis J."/>
            <person name="Levesque C.A."/>
            <person name="Hambleton S."/>
        </authorList>
    </citation>
    <scope>NUCLEOTIDE SEQUENCE</scope>
    <source>
        <strain evidence="4">DAOMC 238032</strain>
    </source>
</reference>
<dbReference type="GO" id="GO:1990904">
    <property type="term" value="C:ribonucleoprotein complex"/>
    <property type="evidence" value="ECO:0007669"/>
    <property type="project" value="UniProtKB-KW"/>
</dbReference>
<reference evidence="4" key="2">
    <citation type="journal article" date="2019" name="IMA Fungus">
        <title>Genome sequencing and comparison of five Tilletia species to identify candidate genes for the detection of regulated species infecting wheat.</title>
        <authorList>
            <person name="Nguyen H.D.T."/>
            <person name="Sultana T."/>
            <person name="Kesanakurti P."/>
            <person name="Hambleton S."/>
        </authorList>
    </citation>
    <scope>NUCLEOTIDE SEQUENCE</scope>
    <source>
        <strain evidence="4">DAOMC 238032</strain>
    </source>
</reference>
<dbReference type="Gene3D" id="3.30.1490.10">
    <property type="match status" value="1"/>
</dbReference>
<evidence type="ECO:0000256" key="1">
    <source>
        <dbReference type="ARBA" id="ARBA00006471"/>
    </source>
</evidence>
<keyword evidence="2" id="KW-0689">Ribosomal protein</keyword>
<accession>A0A177V1U7</accession>
<proteinExistence type="inferred from homology"/>